<protein>
    <submittedName>
        <fullName evidence="5">Peptide chain release factor 2</fullName>
    </submittedName>
</protein>
<dbReference type="InterPro" id="IPR000352">
    <property type="entry name" value="Pep_chain_release_fac_I"/>
</dbReference>
<dbReference type="AlphaFoldDB" id="A0A2H0UHM1"/>
<organism evidence="5 6">
    <name type="scientific">Candidatus Kaiserbacteria bacterium CG10_big_fil_rev_8_21_14_0_10_44_10</name>
    <dbReference type="NCBI Taxonomy" id="1974606"/>
    <lineage>
        <taxon>Bacteria</taxon>
        <taxon>Candidatus Kaiseribacteriota</taxon>
    </lineage>
</organism>
<dbReference type="InterPro" id="IPR005139">
    <property type="entry name" value="PCRF"/>
</dbReference>
<comment type="similarity">
    <text evidence="1">Belongs to the prokaryotic/mitochondrial release factor family.</text>
</comment>
<evidence type="ECO:0000313" key="5">
    <source>
        <dbReference type="EMBL" id="PIR85870.1"/>
    </source>
</evidence>
<feature type="domain" description="Prokaryotic-type class I peptide chain release factors" evidence="4">
    <location>
        <begin position="196"/>
        <end position="212"/>
    </location>
</feature>
<proteinExistence type="inferred from homology"/>
<evidence type="ECO:0000313" key="6">
    <source>
        <dbReference type="Proteomes" id="UP000229612"/>
    </source>
</evidence>
<evidence type="ECO:0000259" key="4">
    <source>
        <dbReference type="PROSITE" id="PS00745"/>
    </source>
</evidence>
<reference evidence="6" key="1">
    <citation type="submission" date="2017-09" db="EMBL/GenBank/DDBJ databases">
        <title>Depth-based differentiation of microbial function through sediment-hosted aquifers and enrichment of novel symbionts in the deep terrestrial subsurface.</title>
        <authorList>
            <person name="Probst A.J."/>
            <person name="Ladd B."/>
            <person name="Jarett J.K."/>
            <person name="Geller-Mcgrath D.E."/>
            <person name="Sieber C.M.K."/>
            <person name="Emerson J.B."/>
            <person name="Anantharaman K."/>
            <person name="Thomas B.C."/>
            <person name="Malmstrom R."/>
            <person name="Stieglmeier M."/>
            <person name="Klingl A."/>
            <person name="Woyke T."/>
            <person name="Ryan C.M."/>
            <person name="Banfield J.F."/>
        </authorList>
    </citation>
    <scope>NUCLEOTIDE SEQUENCE [LARGE SCALE GENOMIC DNA]</scope>
</reference>
<dbReference type="Gene3D" id="1.20.58.410">
    <property type="entry name" value="Release factor"/>
    <property type="match status" value="1"/>
</dbReference>
<name>A0A2H0UHM1_9BACT</name>
<dbReference type="Pfam" id="PF03462">
    <property type="entry name" value="PCRF"/>
    <property type="match status" value="1"/>
</dbReference>
<dbReference type="PANTHER" id="PTHR43116:SF3">
    <property type="entry name" value="CLASS I PEPTIDE CHAIN RELEASE FACTOR"/>
    <property type="match status" value="1"/>
</dbReference>
<dbReference type="Pfam" id="PF00472">
    <property type="entry name" value="RF-1"/>
    <property type="match status" value="1"/>
</dbReference>
<dbReference type="Gene3D" id="3.30.70.1660">
    <property type="match status" value="1"/>
</dbReference>
<dbReference type="Proteomes" id="UP000229612">
    <property type="component" value="Unassembled WGS sequence"/>
</dbReference>
<sequence length="316" mass="35421">MAYGRHTRTTTYGSSVLSVNLIMTLHDKSKVAKRIAEIELEMTRADFWNDPKEAQAQIKELQLLKDEAEGKGKYDRLGAVFTIVAGAGGDDAEDFARILLEMYQRYAETRGWQVMMLDQNANNHGGYRNVVFEIVGKDAYGTLKRESGVHRLVRISPFNANDKRQTSFTLVEVSPAVEASEEIALNDDEVEITFARSGGAGGQNVNKRETAVRATHKPTGLSVHTSSERSQQQNRDKALALLSGKVFAFLEEQKERELKGLSVEKTVKIEWGSQIRSYVLHPYQMVKDHRTGVEVRNIEAVMSGNIQEFIDAGREL</sequence>
<feature type="compositionally biased region" description="Polar residues" evidence="3">
    <location>
        <begin position="222"/>
        <end position="233"/>
    </location>
</feature>
<keyword evidence="2" id="KW-0488">Methylation</keyword>
<accession>A0A2H0UHM1</accession>
<dbReference type="PROSITE" id="PS00745">
    <property type="entry name" value="RF_PROK_I"/>
    <property type="match status" value="1"/>
</dbReference>
<gene>
    <name evidence="5" type="ORF">COU14_02100</name>
</gene>
<dbReference type="PANTHER" id="PTHR43116">
    <property type="entry name" value="PEPTIDE CHAIN RELEASE FACTOR 2"/>
    <property type="match status" value="1"/>
</dbReference>
<dbReference type="GO" id="GO:0005737">
    <property type="term" value="C:cytoplasm"/>
    <property type="evidence" value="ECO:0007669"/>
    <property type="project" value="UniProtKB-ARBA"/>
</dbReference>
<evidence type="ECO:0000256" key="2">
    <source>
        <dbReference type="ARBA" id="ARBA00022481"/>
    </source>
</evidence>
<dbReference type="InterPro" id="IPR045853">
    <property type="entry name" value="Pep_chain_release_fac_I_sf"/>
</dbReference>
<dbReference type="EMBL" id="PFBG01000022">
    <property type="protein sequence ID" value="PIR85870.1"/>
    <property type="molecule type" value="Genomic_DNA"/>
</dbReference>
<evidence type="ECO:0000256" key="1">
    <source>
        <dbReference type="ARBA" id="ARBA00010835"/>
    </source>
</evidence>
<dbReference type="GO" id="GO:0003747">
    <property type="term" value="F:translation release factor activity"/>
    <property type="evidence" value="ECO:0007669"/>
    <property type="project" value="InterPro"/>
</dbReference>
<evidence type="ECO:0000256" key="3">
    <source>
        <dbReference type="SAM" id="MobiDB-lite"/>
    </source>
</evidence>
<dbReference type="SMART" id="SM00937">
    <property type="entry name" value="PCRF"/>
    <property type="match status" value="1"/>
</dbReference>
<comment type="caution">
    <text evidence="5">The sequence shown here is derived from an EMBL/GenBank/DDBJ whole genome shotgun (WGS) entry which is preliminary data.</text>
</comment>
<feature type="region of interest" description="Disordered" evidence="3">
    <location>
        <begin position="213"/>
        <end position="234"/>
    </location>
</feature>
<dbReference type="SUPFAM" id="SSF75620">
    <property type="entry name" value="Release factor"/>
    <property type="match status" value="1"/>
</dbReference>
<dbReference type="Gene3D" id="3.30.160.20">
    <property type="match status" value="1"/>
</dbReference>